<evidence type="ECO:0000259" key="8">
    <source>
        <dbReference type="PROSITE" id="PS50109"/>
    </source>
</evidence>
<evidence type="ECO:0000256" key="6">
    <source>
        <dbReference type="ARBA" id="ARBA00022840"/>
    </source>
</evidence>
<dbReference type="SMART" id="SM00387">
    <property type="entry name" value="HATPase_c"/>
    <property type="match status" value="1"/>
</dbReference>
<dbReference type="GO" id="GO:0005886">
    <property type="term" value="C:plasma membrane"/>
    <property type="evidence" value="ECO:0007669"/>
    <property type="project" value="TreeGrafter"/>
</dbReference>
<evidence type="ECO:0000313" key="10">
    <source>
        <dbReference type="Proteomes" id="UP000504724"/>
    </source>
</evidence>
<name>A0A7D4P0D5_9GAMM</name>
<dbReference type="PANTHER" id="PTHR44936">
    <property type="entry name" value="SENSOR PROTEIN CREC"/>
    <property type="match status" value="1"/>
</dbReference>
<feature type="transmembrane region" description="Helical" evidence="7">
    <location>
        <begin position="133"/>
        <end position="151"/>
    </location>
</feature>
<feature type="transmembrane region" description="Helical" evidence="7">
    <location>
        <begin position="18"/>
        <end position="40"/>
    </location>
</feature>
<dbReference type="GO" id="GO:0000155">
    <property type="term" value="F:phosphorelay sensor kinase activity"/>
    <property type="evidence" value="ECO:0007669"/>
    <property type="project" value="TreeGrafter"/>
</dbReference>
<evidence type="ECO:0000256" key="5">
    <source>
        <dbReference type="ARBA" id="ARBA00022777"/>
    </source>
</evidence>
<gene>
    <name evidence="9" type="ORF">HQN79_11310</name>
</gene>
<feature type="transmembrane region" description="Helical" evidence="7">
    <location>
        <begin position="163"/>
        <end position="186"/>
    </location>
</feature>
<dbReference type="EC" id="2.7.13.3" evidence="2"/>
<evidence type="ECO:0000256" key="1">
    <source>
        <dbReference type="ARBA" id="ARBA00000085"/>
    </source>
</evidence>
<dbReference type="InterPro" id="IPR003594">
    <property type="entry name" value="HATPase_dom"/>
</dbReference>
<dbReference type="SUPFAM" id="SSF55874">
    <property type="entry name" value="ATPase domain of HSP90 chaperone/DNA topoisomerase II/histidine kinase"/>
    <property type="match status" value="1"/>
</dbReference>
<keyword evidence="5 9" id="KW-0418">Kinase</keyword>
<keyword evidence="7" id="KW-0472">Membrane</keyword>
<evidence type="ECO:0000256" key="4">
    <source>
        <dbReference type="ARBA" id="ARBA00022741"/>
    </source>
</evidence>
<keyword evidence="4" id="KW-0547">Nucleotide-binding</keyword>
<evidence type="ECO:0000256" key="3">
    <source>
        <dbReference type="ARBA" id="ARBA00022679"/>
    </source>
</evidence>
<keyword evidence="7" id="KW-0812">Transmembrane</keyword>
<dbReference type="RefSeq" id="WP_173286616.1">
    <property type="nucleotide sequence ID" value="NZ_CP054020.1"/>
</dbReference>
<comment type="catalytic activity">
    <reaction evidence="1">
        <text>ATP + protein L-histidine = ADP + protein N-phospho-L-histidine.</text>
        <dbReference type="EC" id="2.7.13.3"/>
    </reaction>
</comment>
<organism evidence="9 10">
    <name type="scientific">Thiomicrorhabdus xiamenensis</name>
    <dbReference type="NCBI Taxonomy" id="2739063"/>
    <lineage>
        <taxon>Bacteria</taxon>
        <taxon>Pseudomonadati</taxon>
        <taxon>Pseudomonadota</taxon>
        <taxon>Gammaproteobacteria</taxon>
        <taxon>Thiotrichales</taxon>
        <taxon>Piscirickettsiaceae</taxon>
        <taxon>Thiomicrorhabdus</taxon>
    </lineage>
</organism>
<dbReference type="InterPro" id="IPR050980">
    <property type="entry name" value="2C_sensor_his_kinase"/>
</dbReference>
<keyword evidence="10" id="KW-1185">Reference proteome</keyword>
<dbReference type="Pfam" id="PF02518">
    <property type="entry name" value="HATPase_c"/>
    <property type="match status" value="1"/>
</dbReference>
<dbReference type="Gene3D" id="3.30.565.10">
    <property type="entry name" value="Histidine kinase-like ATPase, C-terminal domain"/>
    <property type="match status" value="1"/>
</dbReference>
<keyword evidence="3" id="KW-0808">Transferase</keyword>
<evidence type="ECO:0000256" key="2">
    <source>
        <dbReference type="ARBA" id="ARBA00012438"/>
    </source>
</evidence>
<dbReference type="PANTHER" id="PTHR44936:SF10">
    <property type="entry name" value="SENSOR PROTEIN RSTB"/>
    <property type="match status" value="1"/>
</dbReference>
<dbReference type="PROSITE" id="PS50109">
    <property type="entry name" value="HIS_KIN"/>
    <property type="match status" value="1"/>
</dbReference>
<keyword evidence="7" id="KW-1133">Transmembrane helix</keyword>
<dbReference type="EMBL" id="CP054020">
    <property type="protein sequence ID" value="QKI90118.1"/>
    <property type="molecule type" value="Genomic_DNA"/>
</dbReference>
<feature type="domain" description="Histidine kinase" evidence="8">
    <location>
        <begin position="221"/>
        <end position="425"/>
    </location>
</feature>
<accession>A0A7D4P0D5</accession>
<protein>
    <recommendedName>
        <fullName evidence="2">histidine kinase</fullName>
        <ecNumber evidence="2">2.7.13.3</ecNumber>
    </recommendedName>
</protein>
<evidence type="ECO:0000313" key="9">
    <source>
        <dbReference type="EMBL" id="QKI90118.1"/>
    </source>
</evidence>
<dbReference type="Proteomes" id="UP000504724">
    <property type="component" value="Chromosome"/>
</dbReference>
<evidence type="ECO:0000256" key="7">
    <source>
        <dbReference type="SAM" id="Phobius"/>
    </source>
</evidence>
<feature type="transmembrane region" description="Helical" evidence="7">
    <location>
        <begin position="107"/>
        <end position="126"/>
    </location>
</feature>
<dbReference type="AlphaFoldDB" id="A0A7D4P0D5"/>
<feature type="transmembrane region" description="Helical" evidence="7">
    <location>
        <begin position="46"/>
        <end position="71"/>
    </location>
</feature>
<keyword evidence="6" id="KW-0067">ATP-binding</keyword>
<feature type="transmembrane region" description="Helical" evidence="7">
    <location>
        <begin position="83"/>
        <end position="101"/>
    </location>
</feature>
<dbReference type="InterPro" id="IPR036890">
    <property type="entry name" value="HATPase_C_sf"/>
</dbReference>
<dbReference type="KEGG" id="txa:HQN79_11310"/>
<dbReference type="InterPro" id="IPR005467">
    <property type="entry name" value="His_kinase_dom"/>
</dbReference>
<sequence>MKVTTAERSKTRKPPQQYYYLSLLGFLLLLWGATLLWFHFELQMHFSHLAVGISMTLFAATIPVVSWLIPFNTLQQHQRQCQLVWFSLLAWLLLLNSLLLYHTGGTINPLIYLLLAPLVLGMLILSTSWFMSLALLASACYLSLGFFYVPIMSLKVQSLPAFFAWYLHGSMLAFILLVMLLALLIFPLRKRLEAQRSALSQQQNRALQNEYLLSVASLASASVHQLSTPLNTLSLLQDLLKNEITSDQGKAYLQTANQQLSVCINALHSLRNKAEEVSQPANAGIEIGALLKDLRQEFALLHPQSELMTSSEVDSGLLYVDAAFKLAIMNLLDNAARYSPTFIRLRVSKHTGRWKLRVEDQGGGLAQNDLEALGQGLMEEYHGTGMGVFLSRMIIERFGGTLNFRNGEIEGQPGLIAEVSLPISEAHDKLQDNP</sequence>
<dbReference type="GO" id="GO:0005524">
    <property type="term" value="F:ATP binding"/>
    <property type="evidence" value="ECO:0007669"/>
    <property type="project" value="UniProtKB-KW"/>
</dbReference>
<proteinExistence type="predicted"/>
<reference evidence="9 10" key="1">
    <citation type="submission" date="2020-05" db="EMBL/GenBank/DDBJ databases">
        <title>Thiomicrorhabdus sediminis sp.nov. and Thiomicrorhabdus xiamenensis sp.nov., novel sulfur-oxidizing bacteria isolated from coastal sediment.</title>
        <authorList>
            <person name="Liu X."/>
        </authorList>
    </citation>
    <scope>NUCLEOTIDE SEQUENCE [LARGE SCALE GENOMIC DNA]</scope>
    <source>
        <strain evidence="9 10">G2</strain>
    </source>
</reference>